<evidence type="ECO:0000256" key="5">
    <source>
        <dbReference type="PROSITE-ProRule" id="PRU00042"/>
    </source>
</evidence>
<feature type="domain" description="C2H2-type" evidence="7">
    <location>
        <begin position="141"/>
        <end position="168"/>
    </location>
</feature>
<evidence type="ECO:0000256" key="2">
    <source>
        <dbReference type="ARBA" id="ARBA00022737"/>
    </source>
</evidence>
<feature type="domain" description="C2H2-type" evidence="7">
    <location>
        <begin position="169"/>
        <end position="196"/>
    </location>
</feature>
<gene>
    <name evidence="8" type="ORF">g.17725</name>
</gene>
<feature type="compositionally biased region" description="Basic and acidic residues" evidence="6">
    <location>
        <begin position="254"/>
        <end position="263"/>
    </location>
</feature>
<evidence type="ECO:0000256" key="1">
    <source>
        <dbReference type="ARBA" id="ARBA00022723"/>
    </source>
</evidence>
<organism evidence="8">
    <name type="scientific">Graphocephala atropunctata</name>
    <dbReference type="NCBI Taxonomy" id="36148"/>
    <lineage>
        <taxon>Eukaryota</taxon>
        <taxon>Metazoa</taxon>
        <taxon>Ecdysozoa</taxon>
        <taxon>Arthropoda</taxon>
        <taxon>Hexapoda</taxon>
        <taxon>Insecta</taxon>
        <taxon>Pterygota</taxon>
        <taxon>Neoptera</taxon>
        <taxon>Paraneoptera</taxon>
        <taxon>Hemiptera</taxon>
        <taxon>Auchenorrhyncha</taxon>
        <taxon>Membracoidea</taxon>
        <taxon>Cicadellidae</taxon>
        <taxon>Cicadellinae</taxon>
        <taxon>Cicadellini</taxon>
        <taxon>Graphocephala</taxon>
    </lineage>
</organism>
<dbReference type="AlphaFoldDB" id="A0A1B6KGW6"/>
<dbReference type="PANTHER" id="PTHR24379:SF121">
    <property type="entry name" value="C2H2-TYPE DOMAIN-CONTAINING PROTEIN"/>
    <property type="match status" value="1"/>
</dbReference>
<dbReference type="Gene3D" id="3.30.160.60">
    <property type="entry name" value="Classic Zinc Finger"/>
    <property type="match status" value="4"/>
</dbReference>
<evidence type="ECO:0000256" key="6">
    <source>
        <dbReference type="SAM" id="MobiDB-lite"/>
    </source>
</evidence>
<keyword evidence="4" id="KW-0862">Zinc</keyword>
<feature type="non-terminal residue" evidence="8">
    <location>
        <position position="1"/>
    </location>
</feature>
<dbReference type="SUPFAM" id="SSF57667">
    <property type="entry name" value="beta-beta-alpha zinc fingers"/>
    <property type="match status" value="2"/>
</dbReference>
<evidence type="ECO:0000256" key="4">
    <source>
        <dbReference type="ARBA" id="ARBA00022833"/>
    </source>
</evidence>
<feature type="region of interest" description="Disordered" evidence="6">
    <location>
        <begin position="243"/>
        <end position="267"/>
    </location>
</feature>
<feature type="domain" description="C2H2-type" evidence="7">
    <location>
        <begin position="112"/>
        <end position="134"/>
    </location>
</feature>
<dbReference type="PROSITE" id="PS50157">
    <property type="entry name" value="ZINC_FINGER_C2H2_2"/>
    <property type="match status" value="4"/>
</dbReference>
<reference evidence="8" key="1">
    <citation type="submission" date="2015-11" db="EMBL/GenBank/DDBJ databases">
        <title>De novo transcriptome assembly of four potential Pierce s Disease insect vectors from Arizona vineyards.</title>
        <authorList>
            <person name="Tassone E.E."/>
        </authorList>
    </citation>
    <scope>NUCLEOTIDE SEQUENCE</scope>
</reference>
<dbReference type="EMBL" id="GEBQ01029277">
    <property type="protein sequence ID" value="JAT10700.1"/>
    <property type="molecule type" value="Transcribed_RNA"/>
</dbReference>
<accession>A0A1B6KGW6</accession>
<feature type="compositionally biased region" description="Basic residues" evidence="6">
    <location>
        <begin position="243"/>
        <end position="252"/>
    </location>
</feature>
<dbReference type="InterPro" id="IPR013087">
    <property type="entry name" value="Znf_C2H2_type"/>
</dbReference>
<dbReference type="PANTHER" id="PTHR24379">
    <property type="entry name" value="KRAB AND ZINC FINGER DOMAIN-CONTAINING"/>
    <property type="match status" value="1"/>
</dbReference>
<keyword evidence="3 5" id="KW-0863">Zinc-finger</keyword>
<protein>
    <recommendedName>
        <fullName evidence="7">C2H2-type domain-containing protein</fullName>
    </recommendedName>
</protein>
<sequence length="303" mass="35670">KKVMKLMLRRLEDENVGRHLKKELEPTKIQVKTERKRVMKLILHRLEDENMDQYVKKEPGSVMQSTNTTLTKLEALRPNALQKFHCGVCSKIFRSEKQFVSHTTPKCSSLGRECDQCGMFFEKSAYLKRHLSFHKPLGDGFPCDICGKVLRRAETLTNHQKLHSETKPYSCDKCDKCYKTRTSLLKHAASHSIGRPYVCHICKQTHVYFYRLKEHLLCHKKLPDDYRCEGCGNRLTNELQRKKHLSMHRNGRPHSSDNRREEEWSAEYYKTQQPQSALDDYDFLWSLHHLENSMDIENMTGEI</sequence>
<feature type="domain" description="C2H2-type" evidence="7">
    <location>
        <begin position="226"/>
        <end position="253"/>
    </location>
</feature>
<evidence type="ECO:0000256" key="3">
    <source>
        <dbReference type="ARBA" id="ARBA00022771"/>
    </source>
</evidence>
<evidence type="ECO:0000259" key="7">
    <source>
        <dbReference type="PROSITE" id="PS50157"/>
    </source>
</evidence>
<keyword evidence="2" id="KW-0677">Repeat</keyword>
<name>A0A1B6KGW6_9HEMI</name>
<evidence type="ECO:0000313" key="8">
    <source>
        <dbReference type="EMBL" id="JAT10700.1"/>
    </source>
</evidence>
<dbReference type="InterPro" id="IPR036236">
    <property type="entry name" value="Znf_C2H2_sf"/>
</dbReference>
<proteinExistence type="predicted"/>
<keyword evidence="1" id="KW-0479">Metal-binding</keyword>
<dbReference type="PROSITE" id="PS00028">
    <property type="entry name" value="ZINC_FINGER_C2H2_1"/>
    <property type="match status" value="4"/>
</dbReference>
<dbReference type="Pfam" id="PF00096">
    <property type="entry name" value="zf-C2H2"/>
    <property type="match status" value="3"/>
</dbReference>
<dbReference type="GO" id="GO:0008270">
    <property type="term" value="F:zinc ion binding"/>
    <property type="evidence" value="ECO:0007669"/>
    <property type="project" value="UniProtKB-KW"/>
</dbReference>
<dbReference type="SMART" id="SM00355">
    <property type="entry name" value="ZnF_C2H2"/>
    <property type="match status" value="6"/>
</dbReference>